<dbReference type="SUPFAM" id="SSF47050">
    <property type="entry name" value="VHP, Villin headpiece domain"/>
    <property type="match status" value="1"/>
</dbReference>
<dbReference type="InterPro" id="IPR001849">
    <property type="entry name" value="PH_domain"/>
</dbReference>
<proteinExistence type="predicted"/>
<dbReference type="GeneID" id="14869633"/>
<dbReference type="GO" id="GO:0005783">
    <property type="term" value="C:endoplasmic reticulum"/>
    <property type="evidence" value="ECO:0007669"/>
    <property type="project" value="EnsemblProtists"/>
</dbReference>
<feature type="repeat" description="WD" evidence="3">
    <location>
        <begin position="80"/>
        <end position="114"/>
    </location>
</feature>
<dbReference type="GO" id="GO:0015629">
    <property type="term" value="C:actin cytoskeleton"/>
    <property type="evidence" value="ECO:0007669"/>
    <property type="project" value="TreeGrafter"/>
</dbReference>
<dbReference type="InterPro" id="IPR007123">
    <property type="entry name" value="Gelsolin-like_dom"/>
</dbReference>
<dbReference type="RefSeq" id="XP_004356078.1">
    <property type="nucleotide sequence ID" value="XM_004356025.1"/>
</dbReference>
<dbReference type="InterPro" id="IPR015048">
    <property type="entry name" value="DUF1899"/>
</dbReference>
<feature type="domain" description="PH" evidence="5">
    <location>
        <begin position="635"/>
        <end position="737"/>
    </location>
</feature>
<dbReference type="SUPFAM" id="SSF55753">
    <property type="entry name" value="Actin depolymerizing proteins"/>
    <property type="match status" value="5"/>
</dbReference>
<dbReference type="SUPFAM" id="SSF50978">
    <property type="entry name" value="WD40 repeat-like"/>
    <property type="match status" value="1"/>
</dbReference>
<keyword evidence="1 3" id="KW-0853">WD repeat</keyword>
<feature type="compositionally biased region" description="Low complexity" evidence="4">
    <location>
        <begin position="738"/>
        <end position="764"/>
    </location>
</feature>
<dbReference type="Pfam" id="PF00169">
    <property type="entry name" value="PH"/>
    <property type="match status" value="1"/>
</dbReference>
<dbReference type="GO" id="GO:0051016">
    <property type="term" value="P:barbed-end actin filament capping"/>
    <property type="evidence" value="ECO:0007669"/>
    <property type="project" value="TreeGrafter"/>
</dbReference>
<dbReference type="STRING" id="1054147.F4Q384"/>
<feature type="domain" description="HP" evidence="6">
    <location>
        <begin position="1591"/>
        <end position="1654"/>
    </location>
</feature>
<evidence type="ECO:0000256" key="3">
    <source>
        <dbReference type="PROSITE-ProRule" id="PRU00221"/>
    </source>
</evidence>
<dbReference type="GO" id="GO:0031153">
    <property type="term" value="P:slug development involved in sorocarp development"/>
    <property type="evidence" value="ECO:0007669"/>
    <property type="project" value="EnsemblProtists"/>
</dbReference>
<dbReference type="GO" id="GO:0051015">
    <property type="term" value="F:actin filament binding"/>
    <property type="evidence" value="ECO:0007669"/>
    <property type="project" value="InterPro"/>
</dbReference>
<dbReference type="Pfam" id="PF00400">
    <property type="entry name" value="WD40"/>
    <property type="match status" value="1"/>
</dbReference>
<evidence type="ECO:0000259" key="6">
    <source>
        <dbReference type="PROSITE" id="PS51089"/>
    </source>
</evidence>
<dbReference type="Gene3D" id="2.30.29.30">
    <property type="entry name" value="Pleckstrin-homology domain (PH domain)/Phosphotyrosine-binding domain (PTB)"/>
    <property type="match status" value="1"/>
</dbReference>
<dbReference type="PRINTS" id="PR00597">
    <property type="entry name" value="GELSOLIN"/>
</dbReference>
<dbReference type="GO" id="GO:0008154">
    <property type="term" value="P:actin polymerization or depolymerization"/>
    <property type="evidence" value="ECO:0007669"/>
    <property type="project" value="TreeGrafter"/>
</dbReference>
<dbReference type="InterPro" id="IPR036322">
    <property type="entry name" value="WD40_repeat_dom_sf"/>
</dbReference>
<evidence type="ECO:0000259" key="5">
    <source>
        <dbReference type="PROSITE" id="PS50003"/>
    </source>
</evidence>
<dbReference type="Gene3D" id="3.40.20.10">
    <property type="entry name" value="Severin"/>
    <property type="match status" value="5"/>
</dbReference>
<dbReference type="InterPro" id="IPR011993">
    <property type="entry name" value="PH-like_dom_sf"/>
</dbReference>
<evidence type="ECO:0000313" key="8">
    <source>
        <dbReference type="Proteomes" id="UP000007797"/>
    </source>
</evidence>
<dbReference type="PANTHER" id="PTHR11977">
    <property type="entry name" value="VILLIN"/>
    <property type="match status" value="1"/>
</dbReference>
<dbReference type="InterPro" id="IPR007122">
    <property type="entry name" value="Villin/Gelsolin"/>
</dbReference>
<gene>
    <name evidence="7" type="primary">vilA</name>
    <name evidence="7" type="ORF">DFA_08590</name>
</gene>
<organism evidence="7 8">
    <name type="scientific">Cavenderia fasciculata</name>
    <name type="common">Slime mold</name>
    <name type="synonym">Dictyostelium fasciculatum</name>
    <dbReference type="NCBI Taxonomy" id="261658"/>
    <lineage>
        <taxon>Eukaryota</taxon>
        <taxon>Amoebozoa</taxon>
        <taxon>Evosea</taxon>
        <taxon>Eumycetozoa</taxon>
        <taxon>Dictyostelia</taxon>
        <taxon>Acytosteliales</taxon>
        <taxon>Cavenderiaceae</taxon>
        <taxon>Cavenderia</taxon>
    </lineage>
</organism>
<dbReference type="GO" id="GO:0005794">
    <property type="term" value="C:Golgi apparatus"/>
    <property type="evidence" value="ECO:0007669"/>
    <property type="project" value="EnsemblProtists"/>
</dbReference>
<dbReference type="Pfam" id="PF02209">
    <property type="entry name" value="VHP"/>
    <property type="match status" value="1"/>
</dbReference>
<feature type="compositionally biased region" description="Polar residues" evidence="4">
    <location>
        <begin position="498"/>
        <end position="517"/>
    </location>
</feature>
<dbReference type="GO" id="GO:0051014">
    <property type="term" value="P:actin filament severing"/>
    <property type="evidence" value="ECO:0007669"/>
    <property type="project" value="TreeGrafter"/>
</dbReference>
<dbReference type="InterPro" id="IPR003128">
    <property type="entry name" value="Villin_headpiece"/>
</dbReference>
<evidence type="ECO:0000256" key="2">
    <source>
        <dbReference type="ARBA" id="ARBA00022737"/>
    </source>
</evidence>
<dbReference type="GO" id="GO:0046956">
    <property type="term" value="P:positive phototaxis"/>
    <property type="evidence" value="ECO:0007669"/>
    <property type="project" value="EnsemblProtists"/>
</dbReference>
<dbReference type="OMA" id="YPGMLPI"/>
<dbReference type="InterPro" id="IPR015943">
    <property type="entry name" value="WD40/YVTN_repeat-like_dom_sf"/>
</dbReference>
<feature type="repeat" description="WD" evidence="3">
    <location>
        <begin position="136"/>
        <end position="178"/>
    </location>
</feature>
<dbReference type="OrthoDB" id="6375767at2759"/>
<accession>F4Q384</accession>
<dbReference type="CDD" id="cd11293">
    <property type="entry name" value="gelsolin_S4_like"/>
    <property type="match status" value="1"/>
</dbReference>
<evidence type="ECO:0000256" key="1">
    <source>
        <dbReference type="ARBA" id="ARBA00022574"/>
    </source>
</evidence>
<dbReference type="PANTHER" id="PTHR11977:SF125">
    <property type="entry name" value="VILLIDIN"/>
    <property type="match status" value="1"/>
</dbReference>
<dbReference type="PROSITE" id="PS51089">
    <property type="entry name" value="HP"/>
    <property type="match status" value="1"/>
</dbReference>
<name>F4Q384_CACFS</name>
<feature type="region of interest" description="Disordered" evidence="4">
    <location>
        <begin position="498"/>
        <end position="583"/>
    </location>
</feature>
<protein>
    <submittedName>
        <fullName evidence="7">Villin</fullName>
    </submittedName>
</protein>
<dbReference type="KEGG" id="dfa:DFA_08590"/>
<feature type="domain" description="PH" evidence="5">
    <location>
        <begin position="804"/>
        <end position="903"/>
    </location>
</feature>
<dbReference type="GO" id="GO:0005546">
    <property type="term" value="F:phosphatidylinositol-4,5-bisphosphate binding"/>
    <property type="evidence" value="ECO:0007669"/>
    <property type="project" value="TreeGrafter"/>
</dbReference>
<feature type="compositionally biased region" description="Acidic residues" evidence="4">
    <location>
        <begin position="786"/>
        <end position="807"/>
    </location>
</feature>
<dbReference type="InterPro" id="IPR001680">
    <property type="entry name" value="WD40_rpt"/>
</dbReference>
<dbReference type="PROSITE" id="PS50003">
    <property type="entry name" value="PH_DOMAIN"/>
    <property type="match status" value="2"/>
</dbReference>
<dbReference type="Gene3D" id="1.10.950.10">
    <property type="entry name" value="Villin headpiece domain"/>
    <property type="match status" value="1"/>
</dbReference>
<dbReference type="Proteomes" id="UP000007797">
    <property type="component" value="Unassembled WGS sequence"/>
</dbReference>
<dbReference type="Gene3D" id="2.130.10.10">
    <property type="entry name" value="YVTN repeat-like/Quinoprotein amine dehydrogenase"/>
    <property type="match status" value="1"/>
</dbReference>
<dbReference type="EMBL" id="GL883021">
    <property type="protein sequence ID" value="EGG17594.1"/>
    <property type="molecule type" value="Genomic_DNA"/>
</dbReference>
<dbReference type="SUPFAM" id="SSF50729">
    <property type="entry name" value="PH domain-like"/>
    <property type="match status" value="2"/>
</dbReference>
<dbReference type="InterPro" id="IPR036886">
    <property type="entry name" value="Villin_headpiece_dom_sf"/>
</dbReference>
<dbReference type="InterPro" id="IPR029006">
    <property type="entry name" value="ADF-H/Gelsolin-like_dom_sf"/>
</dbReference>
<dbReference type="CDD" id="cd11289">
    <property type="entry name" value="gelsolin_S2_like"/>
    <property type="match status" value="1"/>
</dbReference>
<dbReference type="SMART" id="SM00233">
    <property type="entry name" value="PH"/>
    <property type="match status" value="3"/>
</dbReference>
<evidence type="ECO:0000256" key="4">
    <source>
        <dbReference type="SAM" id="MobiDB-lite"/>
    </source>
</evidence>
<dbReference type="SMART" id="SM01166">
    <property type="entry name" value="DUF1899"/>
    <property type="match status" value="1"/>
</dbReference>
<feature type="region of interest" description="Disordered" evidence="4">
    <location>
        <begin position="738"/>
        <end position="807"/>
    </location>
</feature>
<dbReference type="PROSITE" id="PS50082">
    <property type="entry name" value="WD_REPEATS_2"/>
    <property type="match status" value="2"/>
</dbReference>
<dbReference type="Pfam" id="PF00626">
    <property type="entry name" value="Gelsolin"/>
    <property type="match status" value="4"/>
</dbReference>
<keyword evidence="8" id="KW-1185">Reference proteome</keyword>
<dbReference type="CDD" id="cd00821">
    <property type="entry name" value="PH"/>
    <property type="match status" value="1"/>
</dbReference>
<keyword evidence="2" id="KW-0677">Repeat</keyword>
<dbReference type="SMART" id="SM00320">
    <property type="entry name" value="WD40"/>
    <property type="match status" value="4"/>
</dbReference>
<dbReference type="SMART" id="SM00262">
    <property type="entry name" value="GEL"/>
    <property type="match status" value="5"/>
</dbReference>
<feature type="compositionally biased region" description="Low complexity" evidence="4">
    <location>
        <begin position="569"/>
        <end position="583"/>
    </location>
</feature>
<reference evidence="8" key="1">
    <citation type="journal article" date="2011" name="Genome Res.">
        <title>Phylogeny-wide analysis of social amoeba genomes highlights ancient origins for complex intercellular communication.</title>
        <authorList>
            <person name="Heidel A.J."/>
            <person name="Lawal H.M."/>
            <person name="Felder M."/>
            <person name="Schilde C."/>
            <person name="Helps N.R."/>
            <person name="Tunggal B."/>
            <person name="Rivero F."/>
            <person name="John U."/>
            <person name="Schleicher M."/>
            <person name="Eichinger L."/>
            <person name="Platzer M."/>
            <person name="Noegel A.A."/>
            <person name="Schaap P."/>
            <person name="Gloeckner G."/>
        </authorList>
    </citation>
    <scope>NUCLEOTIDE SEQUENCE [LARGE SCALE GENOMIC DNA]</scope>
    <source>
        <strain evidence="8">SH3</strain>
    </source>
</reference>
<dbReference type="PROSITE" id="PS50294">
    <property type="entry name" value="WD_REPEATS_REGION"/>
    <property type="match status" value="1"/>
</dbReference>
<dbReference type="Pfam" id="PF08953">
    <property type="entry name" value="DUF1899"/>
    <property type="match status" value="1"/>
</dbReference>
<feature type="compositionally biased region" description="Low complexity" evidence="4">
    <location>
        <begin position="464"/>
        <end position="478"/>
    </location>
</feature>
<feature type="region of interest" description="Disordered" evidence="4">
    <location>
        <begin position="457"/>
        <end position="481"/>
    </location>
</feature>
<dbReference type="SMART" id="SM00153">
    <property type="entry name" value="VHP"/>
    <property type="match status" value="1"/>
</dbReference>
<sequence>MEYKTLEKSIVRDSKVRNVFHKSCKKELFYTNLKVNSSAEELLKSSKSLFAYPTMIGGGSCLCISKLTSYGKAPDNAFHIKAHPDPITCFEFSPFNERVLATGSRDCSIKLWSLGDEDGEDVIASRPFIQDPLITLPRQSKRITGVYFHPSVDSLFVSASAEFAVDLWDLGKGEASVLQKATGATDNILSLAWNTWSGGNMFATSSRDKKMRLYDPRHSGLPVREVVTHEGAQGFKLAWADSGGIDMLCTVGANKSAQRQLFLWDPRQMGQALNIVNVTTDSSVLTPYYDFGTNILYLGGKGDVSEEEGGKNKQKDKLDQLAGALKDSTMIGGNTAAASEGVLGEGGFLTEGDIKQEIEGWLFNTYHPRYLKIIKDRVYCFLNEEAAQSLWDFSVANIKYVDIYDNETTGSNSPSNNEWSLRFNIIHNNLKEYKMECSSVEHRDAWIASINAHREMKKEEEQQKLQQQEQQKIQQQQQLSNTVNKDLSPTLADFHIVNQSPTVPSPASISKGQSDQGSGVFAVPNLPASATTPSGTGTIGRKSHSLLARNPSYTSLKLSGGMAPPPSTTPTSESSSSSSSSSTFLSTNSALPAFGSAASIQLVQNSNQPQPPQQQQSTNNTTNTSGQTIIIKLGDIIIEGSLFELVPGLIWNSNVEKWYIVSEGMLYSYKTKQLARTGDPLETIHLEKALSVHKTKDIFKIQGFSFQLTTPNRIIHLLAKNKDEMKSWISVLRQNLKSSGESKPTTSSSSTSSSRPSSLNNSSGMPPLPPGALKDQQQLDGADQPLNDDGENNQGGEEEVEEEEEMLEGMISRKLNGIFSMWGNVYMSLLAEDLFISKNKMATTPEMRIQLSSVSQIKKLSPTEFSLFDSAGAVVCNFRTLTPPTEEFDDCQRWFEGLEAARKRSIDVIKMFGLSERDESLAGSFSSPSSSASNLLSSETDNGLDSKYWDLTALKNGKLKMLIQIKGKRKIRAVMTKLSPESLNTNNSFVLDAGPRIFVWAGAKSSRVNRAKALDLANRIRQKERGGKSTLIQLDEGRDDSDDFWFILGGRDKFVMSGATRNAVTPEEQDSQSVRMAIYRIGIDSKKNSLRARLAWEGSDWRLPNKELLHTKYVYVVDCPTEIYVWIGKESAATQRRMGSKVALALLAQKDRADWVRVTRLTEFGENNLFKEKFANYPGMLPISTTKQETKSHIATTKAEHKPEVLVARLQASVDYVGREKIFTGTLTDAVDQVCEGNGHVKVWKINDFEKIEHPLGLYGQFFAGDSYIVLYTYMVNNKEAHVIYYYLGRDSTINDKGTSAYLTVELHESLSGACVQVRVVQNKESRNFLNIFRGKMLVHTGKYSQFDRADTAVYEVRGIDAVDSRAVQVDTSARVLNSQHVFIVSSPATKTVYQWNGANSLQTEKDAAASIIQKQLFKDKDYSDHQLIVVEQGNESDAFWTCLKSTAEVGVTQYHRDTNSLANAAAARLFVCSNSSGINEILEEGPFNQDDLEIGNVGILDARHTIYLWLGTRAPHRTKKCAMESVIALCKQSKLGHTEQTPIVIVEPYHEPLEFRSYFRAWIINASKYPKSKLPFLEKAAIPVQSVLKDYLKEIYTYEELLADPLPAGIDGSKLECYLPDDEFVKIFQMSRQEWEKIPGWRRENIKRSVYLY</sequence>
<evidence type="ECO:0000313" key="7">
    <source>
        <dbReference type="EMBL" id="EGG17594.1"/>
    </source>
</evidence>